<keyword evidence="2" id="KW-1133">Transmembrane helix</keyword>
<feature type="region of interest" description="Disordered" evidence="1">
    <location>
        <begin position="48"/>
        <end position="80"/>
    </location>
</feature>
<proteinExistence type="predicted"/>
<sequence>MIVWVGIVSSILITSSFTSGLTSALLDLLAFVIILTIGINRLKAKHQAKRKASIEQQDSKEFREEAKQINSVSDRIDITP</sequence>
<comment type="caution">
    <text evidence="3">The sequence shown here is derived from an EMBL/GenBank/DDBJ whole genome shotgun (WGS) entry which is preliminary data.</text>
</comment>
<evidence type="ECO:0000313" key="4">
    <source>
        <dbReference type="Proteomes" id="UP000241346"/>
    </source>
</evidence>
<protein>
    <submittedName>
        <fullName evidence="3">Uncharacterized protein</fullName>
    </submittedName>
</protein>
<dbReference type="AlphaFoldDB" id="A0A2T3NKC9"/>
<feature type="transmembrane region" description="Helical" evidence="2">
    <location>
        <begin position="20"/>
        <end position="42"/>
    </location>
</feature>
<evidence type="ECO:0000313" key="3">
    <source>
        <dbReference type="EMBL" id="PSW15968.1"/>
    </source>
</evidence>
<gene>
    <name evidence="3" type="ORF">C9J01_02875</name>
</gene>
<keyword evidence="2" id="KW-0472">Membrane</keyword>
<name>A0A2T3NKC9_9GAMM</name>
<evidence type="ECO:0000256" key="1">
    <source>
        <dbReference type="SAM" id="MobiDB-lite"/>
    </source>
</evidence>
<feature type="compositionally biased region" description="Basic and acidic residues" evidence="1">
    <location>
        <begin position="57"/>
        <end position="67"/>
    </location>
</feature>
<evidence type="ECO:0000256" key="2">
    <source>
        <dbReference type="SAM" id="Phobius"/>
    </source>
</evidence>
<dbReference type="Proteomes" id="UP000241346">
    <property type="component" value="Unassembled WGS sequence"/>
</dbReference>
<dbReference type="OrthoDB" id="9956305at2"/>
<dbReference type="RefSeq" id="WP_107296590.1">
    <property type="nucleotide sequence ID" value="NZ_PYMB01000001.1"/>
</dbReference>
<organism evidence="3 4">
    <name type="scientific">Photobacterium rosenbergii</name>
    <dbReference type="NCBI Taxonomy" id="294936"/>
    <lineage>
        <taxon>Bacteria</taxon>
        <taxon>Pseudomonadati</taxon>
        <taxon>Pseudomonadota</taxon>
        <taxon>Gammaproteobacteria</taxon>
        <taxon>Vibrionales</taxon>
        <taxon>Vibrionaceae</taxon>
        <taxon>Photobacterium</taxon>
    </lineage>
</organism>
<reference evidence="3 4" key="1">
    <citation type="submission" date="2018-03" db="EMBL/GenBank/DDBJ databases">
        <title>Whole genome sequencing of Histamine producing bacteria.</title>
        <authorList>
            <person name="Butler K."/>
        </authorList>
    </citation>
    <scope>NUCLEOTIDE SEQUENCE [LARGE SCALE GENOMIC DNA]</scope>
    <source>
        <strain evidence="3 4">DSM 19138</strain>
    </source>
</reference>
<accession>A0A2T3NKC9</accession>
<dbReference type="EMBL" id="PYMB01000001">
    <property type="protein sequence ID" value="PSW15968.1"/>
    <property type="molecule type" value="Genomic_DNA"/>
</dbReference>
<keyword evidence="2" id="KW-0812">Transmembrane</keyword>